<reference evidence="9 10" key="1">
    <citation type="submission" date="2018-06" db="EMBL/GenBank/DDBJ databases">
        <title>Comparative genomics reveals the genomic features of Rhizophagus irregularis, R. cerebriforme, R. diaphanum and Gigaspora rosea, and their symbiotic lifestyle signature.</title>
        <authorList>
            <person name="Morin E."/>
            <person name="San Clemente H."/>
            <person name="Chen E.C.H."/>
            <person name="De La Providencia I."/>
            <person name="Hainaut M."/>
            <person name="Kuo A."/>
            <person name="Kohler A."/>
            <person name="Murat C."/>
            <person name="Tang N."/>
            <person name="Roy S."/>
            <person name="Loubradou J."/>
            <person name="Henrissat B."/>
            <person name="Grigoriev I.V."/>
            <person name="Corradi N."/>
            <person name="Roux C."/>
            <person name="Martin F.M."/>
        </authorList>
    </citation>
    <scope>NUCLEOTIDE SEQUENCE [LARGE SCALE GENOMIC DNA]</scope>
    <source>
        <strain evidence="9 10">DAOM 227022</strain>
    </source>
</reference>
<evidence type="ECO:0000256" key="6">
    <source>
        <dbReference type="ARBA" id="ARBA00023098"/>
    </source>
</evidence>
<feature type="transmembrane region" description="Helical" evidence="8">
    <location>
        <begin position="28"/>
        <end position="49"/>
    </location>
</feature>
<keyword evidence="7 8" id="KW-0472">Membrane</keyword>
<dbReference type="OrthoDB" id="5579088at2759"/>
<evidence type="ECO:0000256" key="7">
    <source>
        <dbReference type="ARBA" id="ARBA00023136"/>
    </source>
</evidence>
<dbReference type="GO" id="GO:0005789">
    <property type="term" value="C:endoplasmic reticulum membrane"/>
    <property type="evidence" value="ECO:0007669"/>
    <property type="project" value="UniProtKB-SubCell"/>
</dbReference>
<name>A0A397SQJ5_9GLOM</name>
<keyword evidence="3" id="KW-0378">Hydrolase</keyword>
<keyword evidence="6" id="KW-0443">Lipid metabolism</keyword>
<sequence length="273" mass="32167">MAGDLEKMKKESDINVKRNLQVQKSKQLITAFCYVLTVVCGSMFGSYLIQSPLTPSEPSWYDYINLSHKSNILNLFFVKRGWFWTSFIFIIYSIRVIHANNPHQIAKSVMRWILATCYWYIVTQRFYNGPSIIDRIFLYTGGKCSQSQIFEAYVCKKNGGLWTGGHDLSGHCFLLIHASLILWEEMRAISYRPGSWEIAREKEKLLTLIFFFVLLLWWLMLAMTAIYFHSFQEKLTGTILGVLYWALAYIFIFPHYIKWLMPYDTKELEEFEL</sequence>
<dbReference type="GO" id="GO:0019915">
    <property type="term" value="P:lipid storage"/>
    <property type="evidence" value="ECO:0007669"/>
    <property type="project" value="InterPro"/>
</dbReference>
<dbReference type="AlphaFoldDB" id="A0A397SQJ5"/>
<comment type="subcellular location">
    <subcellularLocation>
        <location evidence="1">Endoplasmic reticulum membrane</location>
        <topology evidence="1">Multi-pass membrane protein</topology>
    </subcellularLocation>
</comment>
<dbReference type="EMBL" id="QKYT01000459">
    <property type="protein sequence ID" value="RIA84934.1"/>
    <property type="molecule type" value="Genomic_DNA"/>
</dbReference>
<dbReference type="Pfam" id="PF10261">
    <property type="entry name" value="FIT"/>
    <property type="match status" value="2"/>
</dbReference>
<evidence type="ECO:0000256" key="8">
    <source>
        <dbReference type="SAM" id="Phobius"/>
    </source>
</evidence>
<organism evidence="9 10">
    <name type="scientific">Glomus cerebriforme</name>
    <dbReference type="NCBI Taxonomy" id="658196"/>
    <lineage>
        <taxon>Eukaryota</taxon>
        <taxon>Fungi</taxon>
        <taxon>Fungi incertae sedis</taxon>
        <taxon>Mucoromycota</taxon>
        <taxon>Glomeromycotina</taxon>
        <taxon>Glomeromycetes</taxon>
        <taxon>Glomerales</taxon>
        <taxon>Glomeraceae</taxon>
        <taxon>Glomus</taxon>
    </lineage>
</organism>
<dbReference type="STRING" id="658196.A0A397SQJ5"/>
<evidence type="ECO:0000313" key="10">
    <source>
        <dbReference type="Proteomes" id="UP000265703"/>
    </source>
</evidence>
<accession>A0A397SQJ5</accession>
<evidence type="ECO:0000313" key="9">
    <source>
        <dbReference type="EMBL" id="RIA84934.1"/>
    </source>
</evidence>
<feature type="transmembrane region" description="Helical" evidence="8">
    <location>
        <begin position="205"/>
        <end position="229"/>
    </location>
</feature>
<protein>
    <submittedName>
        <fullName evidence="9">Inositol phospholipid synthesis and fat-storage-inducing TM-domain-containing protein</fullName>
    </submittedName>
</protein>
<dbReference type="PANTHER" id="PTHR23129">
    <property type="entry name" value="ACYL-COENZYME A DIPHOSPHATASE FITM2"/>
    <property type="match status" value="1"/>
</dbReference>
<dbReference type="GO" id="GO:0034389">
    <property type="term" value="P:lipid droplet organization"/>
    <property type="evidence" value="ECO:0007669"/>
    <property type="project" value="TreeGrafter"/>
</dbReference>
<keyword evidence="4" id="KW-0256">Endoplasmic reticulum</keyword>
<feature type="transmembrane region" description="Helical" evidence="8">
    <location>
        <begin position="235"/>
        <end position="257"/>
    </location>
</feature>
<dbReference type="GO" id="GO:0010945">
    <property type="term" value="F:coenzyme A diphosphatase activity"/>
    <property type="evidence" value="ECO:0007669"/>
    <property type="project" value="InterPro"/>
</dbReference>
<evidence type="ECO:0000256" key="3">
    <source>
        <dbReference type="ARBA" id="ARBA00022801"/>
    </source>
</evidence>
<proteinExistence type="predicted"/>
<dbReference type="InterPro" id="IPR019388">
    <property type="entry name" value="FIT"/>
</dbReference>
<evidence type="ECO:0000256" key="5">
    <source>
        <dbReference type="ARBA" id="ARBA00022989"/>
    </source>
</evidence>
<evidence type="ECO:0000256" key="2">
    <source>
        <dbReference type="ARBA" id="ARBA00022692"/>
    </source>
</evidence>
<comment type="caution">
    <text evidence="9">The sequence shown here is derived from an EMBL/GenBank/DDBJ whole genome shotgun (WGS) entry which is preliminary data.</text>
</comment>
<evidence type="ECO:0000256" key="1">
    <source>
        <dbReference type="ARBA" id="ARBA00004477"/>
    </source>
</evidence>
<dbReference type="PANTHER" id="PTHR23129:SF0">
    <property type="entry name" value="ACYL-COENZYME A DIPHOSPHATASE FITM2"/>
    <property type="match status" value="1"/>
</dbReference>
<keyword evidence="2 8" id="KW-0812">Transmembrane</keyword>
<dbReference type="GO" id="GO:0008654">
    <property type="term" value="P:phospholipid biosynthetic process"/>
    <property type="evidence" value="ECO:0007669"/>
    <property type="project" value="TreeGrafter"/>
</dbReference>
<keyword evidence="5 8" id="KW-1133">Transmembrane helix</keyword>
<gene>
    <name evidence="9" type="ORF">C1645_783016</name>
</gene>
<evidence type="ECO:0000256" key="4">
    <source>
        <dbReference type="ARBA" id="ARBA00022824"/>
    </source>
</evidence>
<keyword evidence="10" id="KW-1185">Reference proteome</keyword>
<feature type="transmembrane region" description="Helical" evidence="8">
    <location>
        <begin position="81"/>
        <end position="97"/>
    </location>
</feature>
<dbReference type="Proteomes" id="UP000265703">
    <property type="component" value="Unassembled WGS sequence"/>
</dbReference>